<feature type="compositionally biased region" description="Polar residues" evidence="2">
    <location>
        <begin position="59"/>
        <end position="71"/>
    </location>
</feature>
<name>A0A834IUW2_RHYFE</name>
<dbReference type="GO" id="GO:0019898">
    <property type="term" value="C:extrinsic component of membrane"/>
    <property type="evidence" value="ECO:0007669"/>
    <property type="project" value="TreeGrafter"/>
</dbReference>
<accession>A0A834IUW2</accession>
<keyword evidence="5" id="KW-1185">Reference proteome</keyword>
<feature type="compositionally biased region" description="Basic and acidic residues" evidence="2">
    <location>
        <begin position="273"/>
        <end position="284"/>
    </location>
</feature>
<dbReference type="InterPro" id="IPR055251">
    <property type="entry name" value="SOS1_NGEF_PH"/>
</dbReference>
<proteinExistence type="predicted"/>
<comment type="caution">
    <text evidence="4">The sequence shown here is derived from an EMBL/GenBank/DDBJ whole genome shotgun (WGS) entry which is preliminary data.</text>
</comment>
<dbReference type="OrthoDB" id="6152532at2759"/>
<feature type="compositionally biased region" description="Basic and acidic residues" evidence="2">
    <location>
        <begin position="451"/>
        <end position="468"/>
    </location>
</feature>
<feature type="compositionally biased region" description="Polar residues" evidence="2">
    <location>
        <begin position="146"/>
        <end position="157"/>
    </location>
</feature>
<dbReference type="GO" id="GO:0007411">
    <property type="term" value="P:axon guidance"/>
    <property type="evidence" value="ECO:0007669"/>
    <property type="project" value="TreeGrafter"/>
</dbReference>
<feature type="compositionally biased region" description="Basic residues" evidence="2">
    <location>
        <begin position="224"/>
        <end position="234"/>
    </location>
</feature>
<feature type="region of interest" description="Disordered" evidence="2">
    <location>
        <begin position="126"/>
        <end position="322"/>
    </location>
</feature>
<feature type="domain" description="DH" evidence="3">
    <location>
        <begin position="674"/>
        <end position="843"/>
    </location>
</feature>
<evidence type="ECO:0000256" key="2">
    <source>
        <dbReference type="SAM" id="MobiDB-lite"/>
    </source>
</evidence>
<dbReference type="EMBL" id="JAACXV010000019">
    <property type="protein sequence ID" value="KAF7286879.1"/>
    <property type="molecule type" value="Genomic_DNA"/>
</dbReference>
<dbReference type="Pfam" id="PF22697">
    <property type="entry name" value="SOS1_NGEF_PH"/>
    <property type="match status" value="1"/>
</dbReference>
<protein>
    <recommendedName>
        <fullName evidence="3">DH domain-containing protein</fullName>
    </recommendedName>
</protein>
<feature type="region of interest" description="Disordered" evidence="2">
    <location>
        <begin position="59"/>
        <end position="105"/>
    </location>
</feature>
<dbReference type="PANTHER" id="PTHR22826">
    <property type="entry name" value="RHO GUANINE EXCHANGE FACTOR-RELATED"/>
    <property type="match status" value="1"/>
</dbReference>
<dbReference type="InterPro" id="IPR035899">
    <property type="entry name" value="DBL_dom_sf"/>
</dbReference>
<feature type="compositionally biased region" description="Polar residues" evidence="2">
    <location>
        <begin position="238"/>
        <end position="252"/>
    </location>
</feature>
<dbReference type="SMART" id="SM00325">
    <property type="entry name" value="RhoGEF"/>
    <property type="match status" value="1"/>
</dbReference>
<dbReference type="Gene3D" id="2.30.29.30">
    <property type="entry name" value="Pleckstrin-homology domain (PH domain)/Phosphotyrosine-binding domain (PTB)"/>
    <property type="match status" value="2"/>
</dbReference>
<gene>
    <name evidence="4" type="ORF">GWI33_003449</name>
</gene>
<dbReference type="SUPFAM" id="SSF48065">
    <property type="entry name" value="DBL homology domain (DH-domain)"/>
    <property type="match status" value="1"/>
</dbReference>
<dbReference type="Pfam" id="PF00621">
    <property type="entry name" value="RhoGEF"/>
    <property type="match status" value="1"/>
</dbReference>
<sequence length="1108" mass="126809">MDRREINIPGPCYNVSYGKTLYEMATKDSSKVNSSIDSSKKVTVNTNLIKTKTIFRSSSKLHASGASNNRMRSMERKQSVKANKTKNKEETKQANTNDPKKTNAKTIKEKINFFEAFDNNANKEGINEKQSESGQSQSRKSGHIKNASSNSKTQHSNILEKKKNNQKISNVPSYNKAQKCTKSDQATVNVDTKPIDKKTQKPTVVDEKKTKLKISKLGSGLSRNKTKPKIKTKPKVVNNETSYSTTHQSTEPEQAKIEDNASSYNEAQQSIKLQEKNTKVEINKADNVPKYSESQQSTESEQEKLKTEATDSSSPCNKTLQSIKLEEHETKVKINKIDVPSCGKAQQYIETQQKIIETESEVIETETSEINKRSAYNRETQQYSRLDEKKTEMEKNKVDNVSSYTKILQFTKLERRKSKEKKVSKGSAASTSRWSRVWELSSLLPGNRKQKQTDTDCEKENVQKDSQTEQKQSLAAEVEKCEEQSKTAGAMTNPTKVLDANHEVMLPEKEVCRPSKHALGIEEMRRYFLNDFDEKLDVIKQEGCEEEFRHFDQILSDGKVEIDGGGDLTEIYDELTQIQLNVYDDGPEKSCTNLATSKNLETSCIFYLERPTEPLNENNNVSKDEFETDKSRSNEESNKIEITSDNNDNETTNDENNKNDSNTNDNVHSGNLNSMQYILKEIITTEKLYITNLEYIIKEYVPIVKKYGPEYVDELFGNLTDISAMQNDFSEDLNKCADDADRIIEEFLNWEDLFRLYPAFFKTNSNIETIAAKLQTLLEEKQRLLNDKFSLSSYLIKPLQRLGKYILFIENIIKQFTKEEKNTERANDALRMIKGIMEFGNSLVAISSISKSPIKSDDYGSLLLTDKLALLKPKKMELQVFLFTKIIIFTTNCNGKPNTFEYWNSIKTTDITVNVSDDMSLELTDYANKNVFKFNVRTASEKQKWKNEINKILWQQFIKEKEIKQGIYEHGMITIDLEWGGKDISILYCPSKFKNHGALLMMNDFKVTRTARRPEKFTVFIFNEIILLTKLGNPSHYYIDCIKISSINLLPKSEHDNNNTLSFNDSVTSKYVQQVYGDLTYKLEAPSEAIKNQCESILSQCLKVQAKE</sequence>
<keyword evidence="1" id="KW-0344">Guanine-nucleotide releasing factor</keyword>
<dbReference type="PROSITE" id="PS50010">
    <property type="entry name" value="DH_2"/>
    <property type="match status" value="1"/>
</dbReference>
<feature type="compositionally biased region" description="Polar residues" evidence="2">
    <location>
        <begin position="310"/>
        <end position="322"/>
    </location>
</feature>
<evidence type="ECO:0000259" key="3">
    <source>
        <dbReference type="PROSITE" id="PS50010"/>
    </source>
</evidence>
<dbReference type="GO" id="GO:0005737">
    <property type="term" value="C:cytoplasm"/>
    <property type="evidence" value="ECO:0007669"/>
    <property type="project" value="TreeGrafter"/>
</dbReference>
<dbReference type="InterPro" id="IPR011993">
    <property type="entry name" value="PH-like_dom_sf"/>
</dbReference>
<reference evidence="4" key="1">
    <citation type="submission" date="2020-08" db="EMBL/GenBank/DDBJ databases">
        <title>Genome sequencing and assembly of the red palm weevil Rhynchophorus ferrugineus.</title>
        <authorList>
            <person name="Dias G.B."/>
            <person name="Bergman C.M."/>
            <person name="Manee M."/>
        </authorList>
    </citation>
    <scope>NUCLEOTIDE SEQUENCE</scope>
    <source>
        <strain evidence="4">AA-2017</strain>
        <tissue evidence="4">Whole larva</tissue>
    </source>
</reference>
<evidence type="ECO:0000256" key="1">
    <source>
        <dbReference type="ARBA" id="ARBA00022658"/>
    </source>
</evidence>
<feature type="compositionally biased region" description="Basic and acidic residues" evidence="2">
    <location>
        <begin position="86"/>
        <end position="105"/>
    </location>
</feature>
<feature type="compositionally biased region" description="Basic and acidic residues" evidence="2">
    <location>
        <begin position="622"/>
        <end position="639"/>
    </location>
</feature>
<dbReference type="AlphaFoldDB" id="A0A834IUW2"/>
<dbReference type="InterPro" id="IPR051336">
    <property type="entry name" value="RhoGEF_Guanine_NuclExch_SF"/>
</dbReference>
<dbReference type="CDD" id="cd00160">
    <property type="entry name" value="RhoGEF"/>
    <property type="match status" value="1"/>
</dbReference>
<dbReference type="InterPro" id="IPR000219">
    <property type="entry name" value="DH_dom"/>
</dbReference>
<evidence type="ECO:0000313" key="4">
    <source>
        <dbReference type="EMBL" id="KAF7286879.1"/>
    </source>
</evidence>
<dbReference type="SUPFAM" id="SSF50729">
    <property type="entry name" value="PH domain-like"/>
    <property type="match status" value="1"/>
</dbReference>
<dbReference type="GO" id="GO:0005085">
    <property type="term" value="F:guanyl-nucleotide exchange factor activity"/>
    <property type="evidence" value="ECO:0007669"/>
    <property type="project" value="UniProtKB-KW"/>
</dbReference>
<evidence type="ECO:0000313" key="5">
    <source>
        <dbReference type="Proteomes" id="UP000625711"/>
    </source>
</evidence>
<dbReference type="Proteomes" id="UP000625711">
    <property type="component" value="Unassembled WGS sequence"/>
</dbReference>
<feature type="region of interest" description="Disordered" evidence="2">
    <location>
        <begin position="615"/>
        <end position="670"/>
    </location>
</feature>
<feature type="compositionally biased region" description="Polar residues" evidence="2">
    <location>
        <begin position="166"/>
        <end position="190"/>
    </location>
</feature>
<feature type="region of interest" description="Disordered" evidence="2">
    <location>
        <begin position="445"/>
        <end position="473"/>
    </location>
</feature>
<dbReference type="PANTHER" id="PTHR22826:SF106">
    <property type="entry name" value="TRIO, ISOFORM A"/>
    <property type="match status" value="1"/>
</dbReference>
<organism evidence="4 5">
    <name type="scientific">Rhynchophorus ferrugineus</name>
    <name type="common">Red palm weevil</name>
    <name type="synonym">Curculio ferrugineus</name>
    <dbReference type="NCBI Taxonomy" id="354439"/>
    <lineage>
        <taxon>Eukaryota</taxon>
        <taxon>Metazoa</taxon>
        <taxon>Ecdysozoa</taxon>
        <taxon>Arthropoda</taxon>
        <taxon>Hexapoda</taxon>
        <taxon>Insecta</taxon>
        <taxon>Pterygota</taxon>
        <taxon>Neoptera</taxon>
        <taxon>Endopterygota</taxon>
        <taxon>Coleoptera</taxon>
        <taxon>Polyphaga</taxon>
        <taxon>Cucujiformia</taxon>
        <taxon>Curculionidae</taxon>
        <taxon>Dryophthorinae</taxon>
        <taxon>Rhynchophorus</taxon>
    </lineage>
</organism>
<feature type="compositionally biased region" description="Polar residues" evidence="2">
    <location>
        <begin position="260"/>
        <end position="272"/>
    </location>
</feature>
<feature type="compositionally biased region" description="Basic and acidic residues" evidence="2">
    <location>
        <begin position="193"/>
        <end position="209"/>
    </location>
</feature>
<dbReference type="Gene3D" id="1.20.900.10">
    <property type="entry name" value="Dbl homology (DH) domain"/>
    <property type="match status" value="1"/>
</dbReference>